<feature type="transmembrane region" description="Helical" evidence="4">
    <location>
        <begin position="335"/>
        <end position="356"/>
    </location>
</feature>
<dbReference type="RefSeq" id="WP_160111352.1">
    <property type="nucleotide sequence ID" value="NZ_FNVG01000008.1"/>
</dbReference>
<feature type="transmembrane region" description="Helical" evidence="4">
    <location>
        <begin position="37"/>
        <end position="60"/>
    </location>
</feature>
<dbReference type="AlphaFoldDB" id="A0A1H5XY92"/>
<dbReference type="Pfam" id="PF07690">
    <property type="entry name" value="MFS_1"/>
    <property type="match status" value="1"/>
</dbReference>
<keyword evidence="2 4" id="KW-1133">Transmembrane helix</keyword>
<feature type="transmembrane region" description="Helical" evidence="4">
    <location>
        <begin position="72"/>
        <end position="89"/>
    </location>
</feature>
<feature type="transmembrane region" description="Helical" evidence="4">
    <location>
        <begin position="12"/>
        <end position="31"/>
    </location>
</feature>
<evidence type="ECO:0000256" key="3">
    <source>
        <dbReference type="ARBA" id="ARBA00023136"/>
    </source>
</evidence>
<proteinExistence type="predicted"/>
<feature type="transmembrane region" description="Helical" evidence="4">
    <location>
        <begin position="163"/>
        <end position="180"/>
    </location>
</feature>
<dbReference type="InterPro" id="IPR036259">
    <property type="entry name" value="MFS_trans_sf"/>
</dbReference>
<evidence type="ECO:0000256" key="4">
    <source>
        <dbReference type="SAM" id="Phobius"/>
    </source>
</evidence>
<dbReference type="SUPFAM" id="SSF103473">
    <property type="entry name" value="MFS general substrate transporter"/>
    <property type="match status" value="1"/>
</dbReference>
<feature type="transmembrane region" description="Helical" evidence="4">
    <location>
        <begin position="137"/>
        <end position="157"/>
    </location>
</feature>
<gene>
    <name evidence="5" type="ORF">SAMN04488244_10842</name>
</gene>
<reference evidence="6" key="1">
    <citation type="submission" date="2016-10" db="EMBL/GenBank/DDBJ databases">
        <authorList>
            <person name="Varghese N."/>
            <person name="Submissions S."/>
        </authorList>
    </citation>
    <scope>NUCLEOTIDE SEQUENCE [LARGE SCALE GENOMIC DNA]</scope>
    <source>
        <strain evidence="6">CGMCC 1.7062</strain>
    </source>
</reference>
<protein>
    <submittedName>
        <fullName evidence="5">Predicted arabinose efflux permease, MFS family</fullName>
    </submittedName>
</protein>
<dbReference type="EMBL" id="FNVG01000008">
    <property type="protein sequence ID" value="SEG16681.1"/>
    <property type="molecule type" value="Genomic_DNA"/>
</dbReference>
<dbReference type="InterPro" id="IPR011701">
    <property type="entry name" value="MFS"/>
</dbReference>
<feature type="transmembrane region" description="Helical" evidence="4">
    <location>
        <begin position="272"/>
        <end position="292"/>
    </location>
</feature>
<feature type="transmembrane region" description="Helical" evidence="4">
    <location>
        <begin position="368"/>
        <end position="386"/>
    </location>
</feature>
<feature type="transmembrane region" description="Helical" evidence="4">
    <location>
        <begin position="205"/>
        <end position="225"/>
    </location>
</feature>
<keyword evidence="1 4" id="KW-0812">Transmembrane</keyword>
<name>A0A1H5XY92_9VIBR</name>
<feature type="transmembrane region" description="Helical" evidence="4">
    <location>
        <begin position="298"/>
        <end position="323"/>
    </location>
</feature>
<evidence type="ECO:0000313" key="6">
    <source>
        <dbReference type="Proteomes" id="UP000236721"/>
    </source>
</evidence>
<keyword evidence="6" id="KW-1185">Reference proteome</keyword>
<feature type="transmembrane region" description="Helical" evidence="4">
    <location>
        <begin position="95"/>
        <end position="116"/>
    </location>
</feature>
<feature type="transmembrane region" description="Helical" evidence="4">
    <location>
        <begin position="245"/>
        <end position="265"/>
    </location>
</feature>
<evidence type="ECO:0000256" key="1">
    <source>
        <dbReference type="ARBA" id="ARBA00022692"/>
    </source>
</evidence>
<dbReference type="Proteomes" id="UP000236721">
    <property type="component" value="Unassembled WGS sequence"/>
</dbReference>
<dbReference type="GO" id="GO:0022857">
    <property type="term" value="F:transmembrane transporter activity"/>
    <property type="evidence" value="ECO:0007669"/>
    <property type="project" value="InterPro"/>
</dbReference>
<keyword evidence="3 4" id="KW-0472">Membrane</keyword>
<dbReference type="OrthoDB" id="5863000at2"/>
<organism evidence="5 6">
    <name type="scientific">Vibrio hangzhouensis</name>
    <dbReference type="NCBI Taxonomy" id="462991"/>
    <lineage>
        <taxon>Bacteria</taxon>
        <taxon>Pseudomonadati</taxon>
        <taxon>Pseudomonadota</taxon>
        <taxon>Gammaproteobacteria</taxon>
        <taxon>Vibrionales</taxon>
        <taxon>Vibrionaceae</taxon>
        <taxon>Vibrio</taxon>
    </lineage>
</organism>
<sequence>MNKKNLWQLSQASMGVVQWIGIAVVIAPLIISRTGSGIVVGQVMMILGLCGLIAPVLGAVADHYALHRPFHLTALISHTAALLLLIFVSDTLWHYWFIAALIGIGSNLLLILNPTYALRLNPCNIKQSRSLKRLFQLQMFGVMVAGTLIGVLDYTGFGSSTQLIALLVLDLVLLLVIIAAPPKKIVLNSSDNDRQTLPTNSRSKFLWYSFVLCVLLSMFVGSNMVEMGPVIIEQGFGVSMSSSSFGMAMAAAVTLIALQPAGRWMEKHGSHALWFVTILVNLMVGVGIWLMYGATLTVLLPLYLVLISIVNGAWNDISIAALADELSPYSPATSQGFMAAAVSIGFSFGTFIVGYFIEKQSISSVMNFLALSGIAITLLASGILIVRKRARHAIRAPKTVHQR</sequence>
<evidence type="ECO:0000313" key="5">
    <source>
        <dbReference type="EMBL" id="SEG16681.1"/>
    </source>
</evidence>
<evidence type="ECO:0000256" key="2">
    <source>
        <dbReference type="ARBA" id="ARBA00022989"/>
    </source>
</evidence>
<accession>A0A1H5XY92</accession>
<dbReference type="Gene3D" id="1.20.1250.20">
    <property type="entry name" value="MFS general substrate transporter like domains"/>
    <property type="match status" value="2"/>
</dbReference>